<dbReference type="eggNOG" id="KOG4548">
    <property type="taxonomic scope" value="Eukaryota"/>
</dbReference>
<evidence type="ECO:0000256" key="7">
    <source>
        <dbReference type="ARBA" id="ARBA00035190"/>
    </source>
</evidence>
<dbReference type="InterPro" id="IPR033650">
    <property type="entry name" value="Ribosomal_mL46_NUDIX"/>
</dbReference>
<dbReference type="PANTHER" id="PTHR13124">
    <property type="entry name" value="39S RIBOSOMAL PROTEIN L46, MITOCHONDRIAL PRECURSOR-RELATED"/>
    <property type="match status" value="1"/>
</dbReference>
<accession>R8BTP7</accession>
<dbReference type="EMBL" id="KB932902">
    <property type="protein sequence ID" value="EOO02741.1"/>
    <property type="molecule type" value="Genomic_DNA"/>
</dbReference>
<evidence type="ECO:0000313" key="10">
    <source>
        <dbReference type="Proteomes" id="UP000014074"/>
    </source>
</evidence>
<keyword evidence="10" id="KW-1185">Reference proteome</keyword>
<sequence length="346" mass="38650">MSASSRGRQAAWPLLKRSSQVCSQCARGQFRPAARFYSAVAVPVETSTPPPIEPVSTSSMPAPTPKAVYRIKSGIILSRPPILTQPQTPFESAFYLYQKRLNERVTAPFSKKFYFKRDTAVELDWKIKVRERGTVAKETGGYTGGRSGAAPWEDEVLVGSELADPDVVRATLVRDAELRVSEDGEELSVEDRVRVEQPLPRETKADRKNDVRRLDRKLDRTLYLVVKGKDGSWGFPAGDMSTEETLHVAAARVLAESAGVNMNTWMVGRVPVGHVVNKPVYKEDGTSLQKKGDKIFLLKGRIMAGQADLKDNKMGLVDFKWLTKEELETELDPHYYHSVRNAMVGR</sequence>
<dbReference type="Pfam" id="PF11788">
    <property type="entry name" value="MRP-L46"/>
    <property type="match status" value="1"/>
</dbReference>
<evidence type="ECO:0000259" key="8">
    <source>
        <dbReference type="Pfam" id="PF11788"/>
    </source>
</evidence>
<evidence type="ECO:0000256" key="4">
    <source>
        <dbReference type="ARBA" id="ARBA00022980"/>
    </source>
</evidence>
<dbReference type="InterPro" id="IPR040008">
    <property type="entry name" value="Ribosomal_mL46"/>
</dbReference>
<keyword evidence="6" id="KW-0687">Ribonucleoprotein</keyword>
<dbReference type="OrthoDB" id="414075at2759"/>
<dbReference type="InterPro" id="IPR021757">
    <property type="entry name" value="Ribosomal_mL46_N"/>
</dbReference>
<evidence type="ECO:0000256" key="6">
    <source>
        <dbReference type="ARBA" id="ARBA00023274"/>
    </source>
</evidence>
<dbReference type="RefSeq" id="XP_007912523.1">
    <property type="nucleotide sequence ID" value="XM_007914332.1"/>
</dbReference>
<dbReference type="AlphaFoldDB" id="R8BTP7"/>
<dbReference type="Gene3D" id="3.90.79.10">
    <property type="entry name" value="Nucleoside Triphosphate Pyrophosphohydrolase"/>
    <property type="match status" value="1"/>
</dbReference>
<reference evidence="10" key="1">
    <citation type="journal article" date="2013" name="Genome Announc.">
        <title>Draft genome sequence of the ascomycete Phaeoacremonium aleophilum strain UCR-PA7, a causal agent of the esca disease complex in grapevines.</title>
        <authorList>
            <person name="Blanco-Ulate B."/>
            <person name="Rolshausen P."/>
            <person name="Cantu D."/>
        </authorList>
    </citation>
    <scope>NUCLEOTIDE SEQUENCE [LARGE SCALE GENOMIC DNA]</scope>
    <source>
        <strain evidence="10">UCR-PA7</strain>
    </source>
</reference>
<dbReference type="KEGG" id="tmn:UCRPA7_1753"/>
<keyword evidence="3" id="KW-0809">Transit peptide</keyword>
<dbReference type="GO" id="GO:0005762">
    <property type="term" value="C:mitochondrial large ribosomal subunit"/>
    <property type="evidence" value="ECO:0007669"/>
    <property type="project" value="TreeGrafter"/>
</dbReference>
<comment type="subcellular location">
    <subcellularLocation>
        <location evidence="1">Mitochondrion</location>
    </subcellularLocation>
</comment>
<dbReference type="PANTHER" id="PTHR13124:SF12">
    <property type="entry name" value="LARGE RIBOSOMAL SUBUNIT PROTEIN ML46"/>
    <property type="match status" value="1"/>
</dbReference>
<keyword evidence="4 9" id="KW-0689">Ribosomal protein</keyword>
<dbReference type="InterPro" id="IPR015797">
    <property type="entry name" value="NUDIX_hydrolase-like_dom_sf"/>
</dbReference>
<gene>
    <name evidence="9" type="ORF">UCRPA7_1753</name>
</gene>
<organism evidence="9 10">
    <name type="scientific">Phaeoacremonium minimum (strain UCR-PA7)</name>
    <name type="common">Esca disease fungus</name>
    <name type="synonym">Togninia minima</name>
    <dbReference type="NCBI Taxonomy" id="1286976"/>
    <lineage>
        <taxon>Eukaryota</taxon>
        <taxon>Fungi</taxon>
        <taxon>Dikarya</taxon>
        <taxon>Ascomycota</taxon>
        <taxon>Pezizomycotina</taxon>
        <taxon>Sordariomycetes</taxon>
        <taxon>Sordariomycetidae</taxon>
        <taxon>Togniniales</taxon>
        <taxon>Togniniaceae</taxon>
        <taxon>Phaeoacremonium</taxon>
    </lineage>
</organism>
<evidence type="ECO:0000256" key="2">
    <source>
        <dbReference type="ARBA" id="ARBA00009070"/>
    </source>
</evidence>
<comment type="similarity">
    <text evidence="2">Belongs to the mitochondrion-specific ribosomal protein mL46 family.</text>
</comment>
<evidence type="ECO:0000256" key="5">
    <source>
        <dbReference type="ARBA" id="ARBA00023128"/>
    </source>
</evidence>
<dbReference type="HOGENOM" id="CLU_040204_1_1_1"/>
<protein>
    <recommendedName>
        <fullName evidence="7">Large ribosomal subunit protein mL46</fullName>
    </recommendedName>
</protein>
<proteinExistence type="inferred from homology"/>
<dbReference type="FunFam" id="3.90.79.10:FF:000018">
    <property type="entry name" value="39S ribosomal protein L46, mitochondrial"/>
    <property type="match status" value="1"/>
</dbReference>
<dbReference type="GO" id="GO:0005743">
    <property type="term" value="C:mitochondrial inner membrane"/>
    <property type="evidence" value="ECO:0007669"/>
    <property type="project" value="UniProtKB-ARBA"/>
</dbReference>
<evidence type="ECO:0000313" key="9">
    <source>
        <dbReference type="EMBL" id="EOO02741.1"/>
    </source>
</evidence>
<evidence type="ECO:0000256" key="3">
    <source>
        <dbReference type="ARBA" id="ARBA00022946"/>
    </source>
</evidence>
<dbReference type="Proteomes" id="UP000014074">
    <property type="component" value="Unassembled WGS sequence"/>
</dbReference>
<dbReference type="GO" id="GO:0003735">
    <property type="term" value="F:structural constituent of ribosome"/>
    <property type="evidence" value="ECO:0007669"/>
    <property type="project" value="InterPro"/>
</dbReference>
<feature type="domain" description="Large ribosomal subunit protein mL46 N-terminal" evidence="8">
    <location>
        <begin position="69"/>
        <end position="206"/>
    </location>
</feature>
<dbReference type="SUPFAM" id="SSF55811">
    <property type="entry name" value="Nudix"/>
    <property type="match status" value="1"/>
</dbReference>
<dbReference type="CDD" id="cd04661">
    <property type="entry name" value="NUDIX_MRP_L46"/>
    <property type="match status" value="1"/>
</dbReference>
<keyword evidence="5" id="KW-0496">Mitochondrion</keyword>
<dbReference type="GeneID" id="19321934"/>
<name>R8BTP7_PHAM7</name>
<evidence type="ECO:0000256" key="1">
    <source>
        <dbReference type="ARBA" id="ARBA00004173"/>
    </source>
</evidence>